<name>A0A7W7EXH7_9SPHN</name>
<dbReference type="Proteomes" id="UP000574769">
    <property type="component" value="Unassembled WGS sequence"/>
</dbReference>
<evidence type="ECO:0000313" key="1">
    <source>
        <dbReference type="EMBL" id="MBB4617086.1"/>
    </source>
</evidence>
<proteinExistence type="predicted"/>
<dbReference type="RefSeq" id="WP_184112605.1">
    <property type="nucleotide sequence ID" value="NZ_JACHNY010000002.1"/>
</dbReference>
<keyword evidence="2" id="KW-1185">Reference proteome</keyword>
<accession>A0A7W7EXH7</accession>
<dbReference type="AlphaFoldDB" id="A0A7W7EXH7"/>
<evidence type="ECO:0000313" key="2">
    <source>
        <dbReference type="Proteomes" id="UP000574769"/>
    </source>
</evidence>
<dbReference type="EMBL" id="JACHNY010000002">
    <property type="protein sequence ID" value="MBB4617086.1"/>
    <property type="molecule type" value="Genomic_DNA"/>
</dbReference>
<sequence length="49" mass="5364">MNAYKEARAKIADALELLDSLDEHLVAAHLSMALDLLDRRMPAVAQAAM</sequence>
<reference evidence="1 2" key="1">
    <citation type="submission" date="2020-08" db="EMBL/GenBank/DDBJ databases">
        <title>Genomic Encyclopedia of Type Strains, Phase IV (KMG-IV): sequencing the most valuable type-strain genomes for metagenomic binning, comparative biology and taxonomic classification.</title>
        <authorList>
            <person name="Goeker M."/>
        </authorList>
    </citation>
    <scope>NUCLEOTIDE SEQUENCE [LARGE SCALE GENOMIC DNA]</scope>
    <source>
        <strain evidence="1 2">DSM 15867</strain>
    </source>
</reference>
<gene>
    <name evidence="1" type="ORF">GGQ96_001206</name>
</gene>
<comment type="caution">
    <text evidence="1">The sequence shown here is derived from an EMBL/GenBank/DDBJ whole genome shotgun (WGS) entry which is preliminary data.</text>
</comment>
<organism evidence="1 2">
    <name type="scientific">Sphingomonas abaci</name>
    <dbReference type="NCBI Taxonomy" id="237611"/>
    <lineage>
        <taxon>Bacteria</taxon>
        <taxon>Pseudomonadati</taxon>
        <taxon>Pseudomonadota</taxon>
        <taxon>Alphaproteobacteria</taxon>
        <taxon>Sphingomonadales</taxon>
        <taxon>Sphingomonadaceae</taxon>
        <taxon>Sphingomonas</taxon>
    </lineage>
</organism>
<protein>
    <submittedName>
        <fullName evidence="1">Uncharacterized protein</fullName>
    </submittedName>
</protein>